<dbReference type="EMBL" id="MN739799">
    <property type="protein sequence ID" value="QHT26556.1"/>
    <property type="molecule type" value="Genomic_DNA"/>
</dbReference>
<dbReference type="AlphaFoldDB" id="A0A6C0EBN5"/>
<proteinExistence type="predicted"/>
<organism evidence="1">
    <name type="scientific">viral metagenome</name>
    <dbReference type="NCBI Taxonomy" id="1070528"/>
    <lineage>
        <taxon>unclassified sequences</taxon>
        <taxon>metagenomes</taxon>
        <taxon>organismal metagenomes</taxon>
    </lineage>
</organism>
<sequence length="91" mass="10938">MSDTCSKSISLINTRMSNRGCKLFNIDLNFNETNNFSNYKRGDLILYNNYEKNINNIFIIDKYIENENILKKYNEYMHNFLDLLINNTDFF</sequence>
<evidence type="ECO:0000313" key="1">
    <source>
        <dbReference type="EMBL" id="QHT26556.1"/>
    </source>
</evidence>
<protein>
    <submittedName>
        <fullName evidence="1">Uncharacterized protein</fullName>
    </submittedName>
</protein>
<accession>A0A6C0EBN5</accession>
<name>A0A6C0EBN5_9ZZZZ</name>
<reference evidence="1" key="1">
    <citation type="journal article" date="2020" name="Nature">
        <title>Giant virus diversity and host interactions through global metagenomics.</title>
        <authorList>
            <person name="Schulz F."/>
            <person name="Roux S."/>
            <person name="Paez-Espino D."/>
            <person name="Jungbluth S."/>
            <person name="Walsh D.A."/>
            <person name="Denef V.J."/>
            <person name="McMahon K.D."/>
            <person name="Konstantinidis K.T."/>
            <person name="Eloe-Fadrosh E.A."/>
            <person name="Kyrpides N.C."/>
            <person name="Woyke T."/>
        </authorList>
    </citation>
    <scope>NUCLEOTIDE SEQUENCE</scope>
    <source>
        <strain evidence="1">GVMAG-M-3300023179-2</strain>
    </source>
</reference>